<name>A0A4R3VKQ0_ROSSA</name>
<sequence length="116" mass="12550">MKSLPQSIVAIAVCAAAWSSAAAQSPATDPSGVQVPVEQTQRAIHIDSHTRWVNVKQMEAIRFVVGQGNDARSFGWRFDGAPQLPFKLSRIPPAAALIGAQDITVYMDRSDLIDAY</sequence>
<dbReference type="AlphaFoldDB" id="A0A4R3VKQ0"/>
<keyword evidence="1" id="KW-0732">Signal</keyword>
<proteinExistence type="predicted"/>
<gene>
    <name evidence="2" type="ORF">EV671_1001189</name>
</gene>
<evidence type="ECO:0000313" key="2">
    <source>
        <dbReference type="EMBL" id="TCV04434.1"/>
    </source>
</evidence>
<comment type="caution">
    <text evidence="2">The sequence shown here is derived from an EMBL/GenBank/DDBJ whole genome shotgun (WGS) entry which is preliminary data.</text>
</comment>
<dbReference type="Gene3D" id="2.60.40.2280">
    <property type="entry name" value="Heavy-metal resistance protein CzcE"/>
    <property type="match status" value="1"/>
</dbReference>
<dbReference type="EMBL" id="SMBU01000001">
    <property type="protein sequence ID" value="TCV04434.1"/>
    <property type="molecule type" value="Genomic_DNA"/>
</dbReference>
<dbReference type="Proteomes" id="UP000295110">
    <property type="component" value="Unassembled WGS sequence"/>
</dbReference>
<dbReference type="InterPro" id="IPR038674">
    <property type="entry name" value="CzcE_sf"/>
</dbReference>
<protein>
    <submittedName>
        <fullName evidence="2">Heavy-metal resistance protein CzcE</fullName>
    </submittedName>
</protein>
<dbReference type="Pfam" id="PF16986">
    <property type="entry name" value="CzcE"/>
    <property type="match status" value="1"/>
</dbReference>
<evidence type="ECO:0000313" key="3">
    <source>
        <dbReference type="Proteomes" id="UP000295110"/>
    </source>
</evidence>
<feature type="chain" id="PRO_5020203530" evidence="1">
    <location>
        <begin position="23"/>
        <end position="116"/>
    </location>
</feature>
<accession>A0A4R3VKQ0</accession>
<organism evidence="2 3">
    <name type="scientific">Roseateles saccharophilus</name>
    <name type="common">Pseudomonas saccharophila</name>
    <dbReference type="NCBI Taxonomy" id="304"/>
    <lineage>
        <taxon>Bacteria</taxon>
        <taxon>Pseudomonadati</taxon>
        <taxon>Pseudomonadota</taxon>
        <taxon>Betaproteobacteria</taxon>
        <taxon>Burkholderiales</taxon>
        <taxon>Sphaerotilaceae</taxon>
        <taxon>Roseateles</taxon>
    </lineage>
</organism>
<dbReference type="OrthoDB" id="8781507at2"/>
<reference evidence="2 3" key="1">
    <citation type="submission" date="2019-03" db="EMBL/GenBank/DDBJ databases">
        <title>Genomic Encyclopedia of Type Strains, Phase IV (KMG-IV): sequencing the most valuable type-strain genomes for metagenomic binning, comparative biology and taxonomic classification.</title>
        <authorList>
            <person name="Goeker M."/>
        </authorList>
    </citation>
    <scope>NUCLEOTIDE SEQUENCE [LARGE SCALE GENOMIC DNA]</scope>
    <source>
        <strain evidence="2 3">DSM 654</strain>
    </source>
</reference>
<evidence type="ECO:0000256" key="1">
    <source>
        <dbReference type="SAM" id="SignalP"/>
    </source>
</evidence>
<dbReference type="InterPro" id="IPR031560">
    <property type="entry name" value="CzcE"/>
</dbReference>
<feature type="signal peptide" evidence="1">
    <location>
        <begin position="1"/>
        <end position="22"/>
    </location>
</feature>
<dbReference type="RefSeq" id="WP_132569134.1">
    <property type="nucleotide sequence ID" value="NZ_CBCSGL010000004.1"/>
</dbReference>
<keyword evidence="3" id="KW-1185">Reference proteome</keyword>